<evidence type="ECO:0000313" key="3">
    <source>
        <dbReference type="EMBL" id="AIF47778.1"/>
    </source>
</evidence>
<evidence type="ECO:0000256" key="1">
    <source>
        <dbReference type="SAM" id="MobiDB-lite"/>
    </source>
</evidence>
<dbReference type="InterPro" id="IPR057691">
    <property type="entry name" value="DUF7931"/>
</dbReference>
<dbReference type="STRING" id="1217721.HY57_11120"/>
<dbReference type="KEGG" id="dja:HY57_11120"/>
<keyword evidence="4" id="KW-1185">Reference proteome</keyword>
<proteinExistence type="predicted"/>
<evidence type="ECO:0000313" key="4">
    <source>
        <dbReference type="Proteomes" id="UP000027987"/>
    </source>
</evidence>
<feature type="domain" description="DUF7931" evidence="2">
    <location>
        <begin position="27"/>
        <end position="171"/>
    </location>
</feature>
<dbReference type="HOGENOM" id="CLU_075058_1_1_6"/>
<sequence>MSGPGVHGEGADSGQASATPPLVAGSRAEVAAARLRLLTDARRRVAIYQPLLPDDVYGTPPELAELRRIATSGRGAEIRLILHAPEEALRDNHRLIALAQRLPSMVLVRAPLEDVDLAYASSYLLTDQGGYLFQPDARRTDGRASTADRATQAPLLQHFNDVWERSARATAWQPLDL</sequence>
<dbReference type="RefSeq" id="WP_019464724.1">
    <property type="nucleotide sequence ID" value="NZ_ALOY01000136.1"/>
</dbReference>
<dbReference type="AlphaFoldDB" id="A0A075K6I9"/>
<organism evidence="3 4">
    <name type="scientific">Dyella japonica A8</name>
    <dbReference type="NCBI Taxonomy" id="1217721"/>
    <lineage>
        <taxon>Bacteria</taxon>
        <taxon>Pseudomonadati</taxon>
        <taxon>Pseudomonadota</taxon>
        <taxon>Gammaproteobacteria</taxon>
        <taxon>Lysobacterales</taxon>
        <taxon>Rhodanobacteraceae</taxon>
        <taxon>Dyella</taxon>
    </lineage>
</organism>
<accession>A0A075K6I9</accession>
<reference evidence="3 4" key="1">
    <citation type="submission" date="2014-07" db="EMBL/GenBank/DDBJ databases">
        <title>Complete Genome Sequence of Dyella japonica Strain A8 Isolated from Malaysian Tropical Soil.</title>
        <authorList>
            <person name="Hui R.K.H."/>
            <person name="Chen J.-W."/>
            <person name="Chan K.-G."/>
            <person name="Leung F.C.C."/>
        </authorList>
    </citation>
    <scope>NUCLEOTIDE SEQUENCE [LARGE SCALE GENOMIC DNA]</scope>
    <source>
        <strain evidence="3 4">A8</strain>
    </source>
</reference>
<feature type="region of interest" description="Disordered" evidence="1">
    <location>
        <begin position="1"/>
        <end position="22"/>
    </location>
</feature>
<gene>
    <name evidence="3" type="ORF">HY57_11120</name>
</gene>
<evidence type="ECO:0000259" key="2">
    <source>
        <dbReference type="Pfam" id="PF25559"/>
    </source>
</evidence>
<dbReference type="Proteomes" id="UP000027987">
    <property type="component" value="Chromosome"/>
</dbReference>
<name>A0A075K6I9_9GAMM</name>
<protein>
    <recommendedName>
        <fullName evidence="2">DUF7931 domain-containing protein</fullName>
    </recommendedName>
</protein>
<dbReference type="PATRIC" id="fig|1217721.7.peg.2297"/>
<dbReference type="Pfam" id="PF25559">
    <property type="entry name" value="DUF7931"/>
    <property type="match status" value="1"/>
</dbReference>
<dbReference type="EMBL" id="CP008884">
    <property type="protein sequence ID" value="AIF47778.1"/>
    <property type="molecule type" value="Genomic_DNA"/>
</dbReference>